<evidence type="ECO:0000256" key="3">
    <source>
        <dbReference type="ARBA" id="ARBA00022679"/>
    </source>
</evidence>
<evidence type="ECO:0000256" key="7">
    <source>
        <dbReference type="ARBA" id="ARBA00047989"/>
    </source>
</evidence>
<reference evidence="12" key="1">
    <citation type="submission" date="2017-09" db="EMBL/GenBank/DDBJ databases">
        <title>Depth-based differentiation of microbial function through sediment-hosted aquifers and enrichment of novel symbionts in the deep terrestrial subsurface.</title>
        <authorList>
            <person name="Probst A.J."/>
            <person name="Ladd B."/>
            <person name="Jarett J.K."/>
            <person name="Geller-Mcgrath D.E."/>
            <person name="Sieber C.M.K."/>
            <person name="Emerson J.B."/>
            <person name="Anantharaman K."/>
            <person name="Thomas B.C."/>
            <person name="Malmstrom R."/>
            <person name="Stieglmeier M."/>
            <person name="Klingl A."/>
            <person name="Woyke T."/>
            <person name="Ryan C.M."/>
            <person name="Banfield J.F."/>
        </authorList>
    </citation>
    <scope>NUCLEOTIDE SEQUENCE [LARGE SCALE GENOMIC DNA]</scope>
</reference>
<dbReference type="CDD" id="cd16833">
    <property type="entry name" value="YfiH"/>
    <property type="match status" value="1"/>
</dbReference>
<evidence type="ECO:0000256" key="4">
    <source>
        <dbReference type="ARBA" id="ARBA00022723"/>
    </source>
</evidence>
<dbReference type="EMBL" id="PEZT01000016">
    <property type="protein sequence ID" value="PIS09152.1"/>
    <property type="molecule type" value="Genomic_DNA"/>
</dbReference>
<dbReference type="GO" id="GO:0017061">
    <property type="term" value="F:S-methyl-5-thioadenosine phosphorylase activity"/>
    <property type="evidence" value="ECO:0007669"/>
    <property type="project" value="UniProtKB-EC"/>
</dbReference>
<dbReference type="Gene3D" id="3.60.140.10">
    <property type="entry name" value="CNF1/YfiH-like putative cysteine hydrolases"/>
    <property type="match status" value="1"/>
</dbReference>
<comment type="similarity">
    <text evidence="2 10">Belongs to the purine nucleoside phosphorylase YfiH/LACC1 family.</text>
</comment>
<dbReference type="NCBIfam" id="TIGR00726">
    <property type="entry name" value="peptidoglycan editing factor PgeF"/>
    <property type="match status" value="1"/>
</dbReference>
<protein>
    <recommendedName>
        <fullName evidence="10">Purine nucleoside phosphorylase</fullName>
    </recommendedName>
</protein>
<keyword evidence="5" id="KW-0378">Hydrolase</keyword>
<evidence type="ECO:0000313" key="12">
    <source>
        <dbReference type="Proteomes" id="UP000230093"/>
    </source>
</evidence>
<evidence type="ECO:0000313" key="11">
    <source>
        <dbReference type="EMBL" id="PIS09152.1"/>
    </source>
</evidence>
<comment type="caution">
    <text evidence="11">The sequence shown here is derived from an EMBL/GenBank/DDBJ whole genome shotgun (WGS) entry which is preliminary data.</text>
</comment>
<dbReference type="PANTHER" id="PTHR30616">
    <property type="entry name" value="UNCHARACTERIZED PROTEIN YFIH"/>
    <property type="match status" value="1"/>
</dbReference>
<evidence type="ECO:0000256" key="6">
    <source>
        <dbReference type="ARBA" id="ARBA00022833"/>
    </source>
</evidence>
<dbReference type="Proteomes" id="UP000230093">
    <property type="component" value="Unassembled WGS sequence"/>
</dbReference>
<dbReference type="GO" id="GO:0016787">
    <property type="term" value="F:hydrolase activity"/>
    <property type="evidence" value="ECO:0007669"/>
    <property type="project" value="UniProtKB-KW"/>
</dbReference>
<dbReference type="PANTHER" id="PTHR30616:SF2">
    <property type="entry name" value="PURINE NUCLEOSIDE PHOSPHORYLASE LACC1"/>
    <property type="match status" value="1"/>
</dbReference>
<dbReference type="SUPFAM" id="SSF64438">
    <property type="entry name" value="CNF1/YfiH-like putative cysteine hydrolases"/>
    <property type="match status" value="1"/>
</dbReference>
<proteinExistence type="inferred from homology"/>
<name>A0A2H0W926_9BACT</name>
<evidence type="ECO:0000256" key="9">
    <source>
        <dbReference type="ARBA" id="ARBA00049893"/>
    </source>
</evidence>
<keyword evidence="3" id="KW-0808">Transferase</keyword>
<accession>A0A2H0W926</accession>
<comment type="catalytic activity">
    <reaction evidence="9">
        <text>S-methyl-5'-thioadenosine + phosphate = 5-(methylsulfanyl)-alpha-D-ribose 1-phosphate + adenine</text>
        <dbReference type="Rhea" id="RHEA:11852"/>
        <dbReference type="ChEBI" id="CHEBI:16708"/>
        <dbReference type="ChEBI" id="CHEBI:17509"/>
        <dbReference type="ChEBI" id="CHEBI:43474"/>
        <dbReference type="ChEBI" id="CHEBI:58533"/>
        <dbReference type="EC" id="2.4.2.28"/>
    </reaction>
    <physiologicalReaction direction="left-to-right" evidence="9">
        <dbReference type="Rhea" id="RHEA:11853"/>
    </physiologicalReaction>
</comment>
<evidence type="ECO:0000256" key="2">
    <source>
        <dbReference type="ARBA" id="ARBA00007353"/>
    </source>
</evidence>
<dbReference type="InterPro" id="IPR011324">
    <property type="entry name" value="Cytotoxic_necrot_fac-like_cat"/>
</dbReference>
<organism evidence="11 12">
    <name type="scientific">Candidatus Beckwithbacteria bacterium CG10_big_fil_rev_8_21_14_0_10_34_10</name>
    <dbReference type="NCBI Taxonomy" id="1974495"/>
    <lineage>
        <taxon>Bacteria</taxon>
        <taxon>Candidatus Beckwithiibacteriota</taxon>
    </lineage>
</organism>
<comment type="catalytic activity">
    <reaction evidence="1">
        <text>inosine + phosphate = alpha-D-ribose 1-phosphate + hypoxanthine</text>
        <dbReference type="Rhea" id="RHEA:27646"/>
        <dbReference type="ChEBI" id="CHEBI:17368"/>
        <dbReference type="ChEBI" id="CHEBI:17596"/>
        <dbReference type="ChEBI" id="CHEBI:43474"/>
        <dbReference type="ChEBI" id="CHEBI:57720"/>
        <dbReference type="EC" id="2.4.2.1"/>
    </reaction>
    <physiologicalReaction direction="left-to-right" evidence="1">
        <dbReference type="Rhea" id="RHEA:27647"/>
    </physiologicalReaction>
</comment>
<dbReference type="InterPro" id="IPR003730">
    <property type="entry name" value="Cu_polyphenol_OxRdtase"/>
</dbReference>
<gene>
    <name evidence="11" type="ORF">COT75_02735</name>
</gene>
<sequence length="247" mass="28306">MSKNEFLQFKKLKKFSHLTAAVFPRSFGNVSYKYGLKKEVLKNRQKIAKSLKINLNQIIEMDQVHGSQVKIIKTVKSIIKPIASTDGLVTNKRNVFLMVKTADCLPVFFYDPKNKVIAMVHLGWRGAIEKIFLETLFLMATEFNSNLKDIIVALGPGIKACCFRHRSLVQSKLPEWKDFIKKERNGLVSLDLSSFLVSKLQSLGIKRDNIEVNEICTCCSKNYFSHFRELKNKEKKGRFASLIGLRE</sequence>
<comment type="catalytic activity">
    <reaction evidence="7">
        <text>adenosine + H2O + H(+) = inosine + NH4(+)</text>
        <dbReference type="Rhea" id="RHEA:24408"/>
        <dbReference type="ChEBI" id="CHEBI:15377"/>
        <dbReference type="ChEBI" id="CHEBI:15378"/>
        <dbReference type="ChEBI" id="CHEBI:16335"/>
        <dbReference type="ChEBI" id="CHEBI:17596"/>
        <dbReference type="ChEBI" id="CHEBI:28938"/>
        <dbReference type="EC" id="3.5.4.4"/>
    </reaction>
    <physiologicalReaction direction="left-to-right" evidence="7">
        <dbReference type="Rhea" id="RHEA:24409"/>
    </physiologicalReaction>
</comment>
<dbReference type="GO" id="GO:0005507">
    <property type="term" value="F:copper ion binding"/>
    <property type="evidence" value="ECO:0007669"/>
    <property type="project" value="TreeGrafter"/>
</dbReference>
<dbReference type="Pfam" id="PF02578">
    <property type="entry name" value="Cu-oxidase_4"/>
    <property type="match status" value="1"/>
</dbReference>
<evidence type="ECO:0000256" key="1">
    <source>
        <dbReference type="ARBA" id="ARBA00000553"/>
    </source>
</evidence>
<keyword evidence="6" id="KW-0862">Zinc</keyword>
<comment type="catalytic activity">
    <reaction evidence="8">
        <text>adenosine + phosphate = alpha-D-ribose 1-phosphate + adenine</text>
        <dbReference type="Rhea" id="RHEA:27642"/>
        <dbReference type="ChEBI" id="CHEBI:16335"/>
        <dbReference type="ChEBI" id="CHEBI:16708"/>
        <dbReference type="ChEBI" id="CHEBI:43474"/>
        <dbReference type="ChEBI" id="CHEBI:57720"/>
        <dbReference type="EC" id="2.4.2.1"/>
    </reaction>
    <physiologicalReaction direction="left-to-right" evidence="8">
        <dbReference type="Rhea" id="RHEA:27643"/>
    </physiologicalReaction>
</comment>
<evidence type="ECO:0000256" key="8">
    <source>
        <dbReference type="ARBA" id="ARBA00048968"/>
    </source>
</evidence>
<dbReference type="AlphaFoldDB" id="A0A2H0W926"/>
<evidence type="ECO:0000256" key="10">
    <source>
        <dbReference type="RuleBase" id="RU361274"/>
    </source>
</evidence>
<dbReference type="InterPro" id="IPR038371">
    <property type="entry name" value="Cu_polyphenol_OxRdtase_sf"/>
</dbReference>
<evidence type="ECO:0000256" key="5">
    <source>
        <dbReference type="ARBA" id="ARBA00022801"/>
    </source>
</evidence>
<keyword evidence="4" id="KW-0479">Metal-binding</keyword>